<organism evidence="1">
    <name type="scientific">uncultured Caudovirales phage</name>
    <dbReference type="NCBI Taxonomy" id="2100421"/>
    <lineage>
        <taxon>Viruses</taxon>
        <taxon>Duplodnaviria</taxon>
        <taxon>Heunggongvirae</taxon>
        <taxon>Uroviricota</taxon>
        <taxon>Caudoviricetes</taxon>
        <taxon>Peduoviridae</taxon>
        <taxon>Maltschvirus</taxon>
        <taxon>Maltschvirus maltsch</taxon>
    </lineage>
</organism>
<accession>A0A6J5LWF6</accession>
<reference evidence="1" key="1">
    <citation type="submission" date="2020-04" db="EMBL/GenBank/DDBJ databases">
        <authorList>
            <person name="Chiriac C."/>
            <person name="Salcher M."/>
            <person name="Ghai R."/>
            <person name="Kavagutti S V."/>
        </authorList>
    </citation>
    <scope>NUCLEOTIDE SEQUENCE</scope>
</reference>
<gene>
    <name evidence="1" type="ORF">UFOVP328_355</name>
</gene>
<proteinExistence type="predicted"/>
<sequence length="67" mass="8042">MFQNVRIVNGEQLNEFEIIKVADYMQRHYPEVHYTMAPGNNCIWVYYSYINQYFIFRDGGIADVQID</sequence>
<dbReference type="EMBL" id="LR796341">
    <property type="protein sequence ID" value="CAB4138162.1"/>
    <property type="molecule type" value="Genomic_DNA"/>
</dbReference>
<evidence type="ECO:0000313" key="1">
    <source>
        <dbReference type="EMBL" id="CAB4138162.1"/>
    </source>
</evidence>
<protein>
    <submittedName>
        <fullName evidence="1">Uncharacterized protein</fullName>
    </submittedName>
</protein>
<name>A0A6J5LWF6_9CAUD</name>